<name>A0A9Q1FI20_SYNKA</name>
<organism evidence="2 3">
    <name type="scientific">Synaphobranchus kaupii</name>
    <name type="common">Kaup's arrowtooth eel</name>
    <dbReference type="NCBI Taxonomy" id="118154"/>
    <lineage>
        <taxon>Eukaryota</taxon>
        <taxon>Metazoa</taxon>
        <taxon>Chordata</taxon>
        <taxon>Craniata</taxon>
        <taxon>Vertebrata</taxon>
        <taxon>Euteleostomi</taxon>
        <taxon>Actinopterygii</taxon>
        <taxon>Neopterygii</taxon>
        <taxon>Teleostei</taxon>
        <taxon>Anguilliformes</taxon>
        <taxon>Synaphobranchidae</taxon>
        <taxon>Synaphobranchus</taxon>
    </lineage>
</organism>
<dbReference type="AlphaFoldDB" id="A0A9Q1FI20"/>
<dbReference type="Proteomes" id="UP001152622">
    <property type="component" value="Chromosome 5"/>
</dbReference>
<comment type="caution">
    <text evidence="2">The sequence shown here is derived from an EMBL/GenBank/DDBJ whole genome shotgun (WGS) entry which is preliminary data.</text>
</comment>
<evidence type="ECO:0000256" key="1">
    <source>
        <dbReference type="SAM" id="MobiDB-lite"/>
    </source>
</evidence>
<evidence type="ECO:0000313" key="3">
    <source>
        <dbReference type="Proteomes" id="UP001152622"/>
    </source>
</evidence>
<feature type="region of interest" description="Disordered" evidence="1">
    <location>
        <begin position="1"/>
        <end position="29"/>
    </location>
</feature>
<evidence type="ECO:0000313" key="2">
    <source>
        <dbReference type="EMBL" id="KAJ8359030.1"/>
    </source>
</evidence>
<sequence length="95" mass="10565">MATDIEMTEFTSSAPQYDPEGKKEPLHRHQCHPGREAGCYVATTVVGPNAFWDKDPVRSIGRARHLVSVSGGGVPERTNVPKRTKSPRYRYGILN</sequence>
<keyword evidence="3" id="KW-1185">Reference proteome</keyword>
<dbReference type="EMBL" id="JAINUF010000005">
    <property type="protein sequence ID" value="KAJ8359030.1"/>
    <property type="molecule type" value="Genomic_DNA"/>
</dbReference>
<reference evidence="2" key="1">
    <citation type="journal article" date="2023" name="Science">
        <title>Genome structures resolve the early diversification of teleost fishes.</title>
        <authorList>
            <person name="Parey E."/>
            <person name="Louis A."/>
            <person name="Montfort J."/>
            <person name="Bouchez O."/>
            <person name="Roques C."/>
            <person name="Iampietro C."/>
            <person name="Lluch J."/>
            <person name="Castinel A."/>
            <person name="Donnadieu C."/>
            <person name="Desvignes T."/>
            <person name="Floi Bucao C."/>
            <person name="Jouanno E."/>
            <person name="Wen M."/>
            <person name="Mejri S."/>
            <person name="Dirks R."/>
            <person name="Jansen H."/>
            <person name="Henkel C."/>
            <person name="Chen W.J."/>
            <person name="Zahm M."/>
            <person name="Cabau C."/>
            <person name="Klopp C."/>
            <person name="Thompson A.W."/>
            <person name="Robinson-Rechavi M."/>
            <person name="Braasch I."/>
            <person name="Lecointre G."/>
            <person name="Bobe J."/>
            <person name="Postlethwait J.H."/>
            <person name="Berthelot C."/>
            <person name="Roest Crollius H."/>
            <person name="Guiguen Y."/>
        </authorList>
    </citation>
    <scope>NUCLEOTIDE SEQUENCE</scope>
    <source>
        <strain evidence="2">WJC10195</strain>
    </source>
</reference>
<protein>
    <submittedName>
        <fullName evidence="2">Uncharacterized protein</fullName>
    </submittedName>
</protein>
<proteinExistence type="predicted"/>
<gene>
    <name evidence="2" type="ORF">SKAU_G00155550</name>
</gene>
<accession>A0A9Q1FI20</accession>
<feature type="region of interest" description="Disordered" evidence="1">
    <location>
        <begin position="72"/>
        <end position="95"/>
    </location>
</feature>